<evidence type="ECO:0000313" key="3">
    <source>
        <dbReference type="Proteomes" id="UP000008461"/>
    </source>
</evidence>
<keyword evidence="1" id="KW-0802">TPR repeat</keyword>
<reference evidence="2 3" key="1">
    <citation type="journal article" date="2011" name="Stand. Genomic Sci.">
        <title>Complete genome sequence of Haliscomenobacter hydrossis type strain (O).</title>
        <authorList>
            <consortium name="US DOE Joint Genome Institute (JGI-PGF)"/>
            <person name="Daligault H."/>
            <person name="Lapidus A."/>
            <person name="Zeytun A."/>
            <person name="Nolan M."/>
            <person name="Lucas S."/>
            <person name="Del Rio T.G."/>
            <person name="Tice H."/>
            <person name="Cheng J.F."/>
            <person name="Tapia R."/>
            <person name="Han C."/>
            <person name="Goodwin L."/>
            <person name="Pitluck S."/>
            <person name="Liolios K."/>
            <person name="Pagani I."/>
            <person name="Ivanova N."/>
            <person name="Huntemann M."/>
            <person name="Mavromatis K."/>
            <person name="Mikhailova N."/>
            <person name="Pati A."/>
            <person name="Chen A."/>
            <person name="Palaniappan K."/>
            <person name="Land M."/>
            <person name="Hauser L."/>
            <person name="Brambilla E.M."/>
            <person name="Rohde M."/>
            <person name="Verbarg S."/>
            <person name="Goker M."/>
            <person name="Bristow J."/>
            <person name="Eisen J.A."/>
            <person name="Markowitz V."/>
            <person name="Hugenholtz P."/>
            <person name="Kyrpides N.C."/>
            <person name="Klenk H.P."/>
            <person name="Woyke T."/>
        </authorList>
    </citation>
    <scope>NUCLEOTIDE SEQUENCE [LARGE SCALE GENOMIC DNA]</scope>
    <source>
        <strain evidence="3">ATCC 27775 / DSM 1100 / LMG 10767 / O</strain>
    </source>
</reference>
<dbReference type="Pfam" id="PF13374">
    <property type="entry name" value="TPR_10"/>
    <property type="match status" value="1"/>
</dbReference>
<dbReference type="Gene3D" id="1.25.40.10">
    <property type="entry name" value="Tetratricopeptide repeat domain"/>
    <property type="match status" value="1"/>
</dbReference>
<dbReference type="Proteomes" id="UP000008461">
    <property type="component" value="Chromosome"/>
</dbReference>
<dbReference type="SUPFAM" id="SSF48452">
    <property type="entry name" value="TPR-like"/>
    <property type="match status" value="1"/>
</dbReference>
<reference key="2">
    <citation type="submission" date="2011-04" db="EMBL/GenBank/DDBJ databases">
        <title>Complete sequence of chromosome of Haliscomenobacter hydrossis DSM 1100.</title>
        <authorList>
            <consortium name="US DOE Joint Genome Institute (JGI-PGF)"/>
            <person name="Lucas S."/>
            <person name="Han J."/>
            <person name="Lapidus A."/>
            <person name="Bruce D."/>
            <person name="Goodwin L."/>
            <person name="Pitluck S."/>
            <person name="Peters L."/>
            <person name="Kyrpides N."/>
            <person name="Mavromatis K."/>
            <person name="Ivanova N."/>
            <person name="Ovchinnikova G."/>
            <person name="Pagani I."/>
            <person name="Daligault H."/>
            <person name="Detter J.C."/>
            <person name="Han C."/>
            <person name="Land M."/>
            <person name="Hauser L."/>
            <person name="Markowitz V."/>
            <person name="Cheng J.-F."/>
            <person name="Hugenholtz P."/>
            <person name="Woyke T."/>
            <person name="Wu D."/>
            <person name="Verbarg S."/>
            <person name="Frueling A."/>
            <person name="Brambilla E."/>
            <person name="Klenk H.-P."/>
            <person name="Eisen J.A."/>
        </authorList>
    </citation>
    <scope>NUCLEOTIDE SEQUENCE</scope>
    <source>
        <strain>DSM 1100</strain>
    </source>
</reference>
<dbReference type="SMART" id="SM00028">
    <property type="entry name" value="TPR"/>
    <property type="match status" value="2"/>
</dbReference>
<dbReference type="eggNOG" id="COG0457">
    <property type="taxonomic scope" value="Bacteria"/>
</dbReference>
<dbReference type="EMBL" id="CP002691">
    <property type="protein sequence ID" value="AEE54025.1"/>
    <property type="molecule type" value="Genomic_DNA"/>
</dbReference>
<dbReference type="HOGENOM" id="CLU_1666955_0_0_10"/>
<dbReference type="InterPro" id="IPR011990">
    <property type="entry name" value="TPR-like_helical_dom_sf"/>
</dbReference>
<feature type="repeat" description="TPR" evidence="1">
    <location>
        <begin position="2"/>
        <end position="35"/>
    </location>
</feature>
<dbReference type="Pfam" id="PF13181">
    <property type="entry name" value="TPR_8"/>
    <property type="match status" value="2"/>
</dbReference>
<protein>
    <submittedName>
        <fullName evidence="2">TPR repeat-containing protein</fullName>
    </submittedName>
</protein>
<gene>
    <name evidence="2" type="ordered locus">Halhy_6204</name>
</gene>
<accession>F4L4W3</accession>
<organism evidence="2 3">
    <name type="scientific">Haliscomenobacter hydrossis (strain ATCC 27775 / DSM 1100 / LMG 10767 / O)</name>
    <dbReference type="NCBI Taxonomy" id="760192"/>
    <lineage>
        <taxon>Bacteria</taxon>
        <taxon>Pseudomonadati</taxon>
        <taxon>Bacteroidota</taxon>
        <taxon>Saprospiria</taxon>
        <taxon>Saprospirales</taxon>
        <taxon>Haliscomenobacteraceae</taxon>
        <taxon>Haliscomenobacter</taxon>
    </lineage>
</organism>
<sequence>MAISYQFLGNTHSNLGNLQQALAFFEQFNELEKELYADFPQNVVFKNGLAVSYERLGQTHRDLGNLPQALTFFEDETKLFEELYADYPQNVSFKNSLALSYQWLGWFHEEKLQNQEKAQECYRASQALLIELVESFPAYVEFKKNLEWVNERLGSGAA</sequence>
<keyword evidence="3" id="KW-1185">Reference proteome</keyword>
<dbReference type="AlphaFoldDB" id="F4L4W3"/>
<evidence type="ECO:0000313" key="2">
    <source>
        <dbReference type="EMBL" id="AEE54025.1"/>
    </source>
</evidence>
<proteinExistence type="predicted"/>
<dbReference type="PROSITE" id="PS50005">
    <property type="entry name" value="TPR"/>
    <property type="match status" value="1"/>
</dbReference>
<dbReference type="KEGG" id="hhy:Halhy_6204"/>
<dbReference type="InterPro" id="IPR019734">
    <property type="entry name" value="TPR_rpt"/>
</dbReference>
<dbReference type="STRING" id="760192.Halhy_6204"/>
<evidence type="ECO:0000256" key="1">
    <source>
        <dbReference type="PROSITE-ProRule" id="PRU00339"/>
    </source>
</evidence>
<name>F4L4W3_HALH1</name>